<organism evidence="2 4">
    <name type="scientific">Jannaschia seohaensis</name>
    <dbReference type="NCBI Taxonomy" id="475081"/>
    <lineage>
        <taxon>Bacteria</taxon>
        <taxon>Pseudomonadati</taxon>
        <taxon>Pseudomonadota</taxon>
        <taxon>Alphaproteobacteria</taxon>
        <taxon>Rhodobacterales</taxon>
        <taxon>Roseobacteraceae</taxon>
        <taxon>Jannaschia</taxon>
    </lineage>
</organism>
<evidence type="ECO:0000313" key="2">
    <source>
        <dbReference type="EMBL" id="SSA51228.1"/>
    </source>
</evidence>
<evidence type="ECO:0000313" key="1">
    <source>
        <dbReference type="EMBL" id="PWJ12125.1"/>
    </source>
</evidence>
<dbReference type="EMBL" id="UETC01000017">
    <property type="protein sequence ID" value="SSA51228.1"/>
    <property type="molecule type" value="Genomic_DNA"/>
</dbReference>
<reference evidence="2 4" key="1">
    <citation type="submission" date="2016-10" db="EMBL/GenBank/DDBJ databases">
        <authorList>
            <person name="Cai Z."/>
        </authorList>
    </citation>
    <scope>NUCLEOTIDE SEQUENCE [LARGE SCALE GENOMIC DNA]</scope>
    <source>
        <strain evidence="2 4">DSM 25227</strain>
    </source>
</reference>
<evidence type="ECO:0000313" key="4">
    <source>
        <dbReference type="Proteomes" id="UP000251571"/>
    </source>
</evidence>
<proteinExistence type="predicted"/>
<dbReference type="Proteomes" id="UP000251571">
    <property type="component" value="Unassembled WGS sequence"/>
</dbReference>
<evidence type="ECO:0000313" key="3">
    <source>
        <dbReference type="Proteomes" id="UP000245839"/>
    </source>
</evidence>
<dbReference type="Proteomes" id="UP000245839">
    <property type="component" value="Unassembled WGS sequence"/>
</dbReference>
<keyword evidence="3" id="KW-1185">Reference proteome</keyword>
<dbReference type="AlphaFoldDB" id="A0A2Y9B6V4"/>
<reference evidence="1 3" key="2">
    <citation type="submission" date="2018-03" db="EMBL/GenBank/DDBJ databases">
        <title>Genomic Encyclopedia of Archaeal and Bacterial Type Strains, Phase II (KMG-II): from individual species to whole genera.</title>
        <authorList>
            <person name="Goeker M."/>
        </authorList>
    </citation>
    <scope>NUCLEOTIDE SEQUENCE [LARGE SCALE GENOMIC DNA]</scope>
    <source>
        <strain evidence="1 3">DSM 25227</strain>
    </source>
</reference>
<dbReference type="EMBL" id="QGDJ01000017">
    <property type="protein sequence ID" value="PWJ12125.1"/>
    <property type="molecule type" value="Genomic_DNA"/>
</dbReference>
<dbReference type="RefSeq" id="WP_109566256.1">
    <property type="nucleotide sequence ID" value="NZ_QGDJ01000017.1"/>
</dbReference>
<sequence>MILVLPPYPPSPAPPPTGYAEERALFDAQLRRAKRRRLERMRLALARWVAGRPGLGRRPARILPL</sequence>
<accession>A0A2Y9B6V4</accession>
<name>A0A2Y9B6V4_9RHOB</name>
<gene>
    <name evidence="1" type="ORF">BCF38_11760</name>
    <name evidence="2" type="ORF">SAMN05421539_11760</name>
</gene>
<protein>
    <submittedName>
        <fullName evidence="2">Uncharacterized protein</fullName>
    </submittedName>
</protein>